<evidence type="ECO:0000313" key="3">
    <source>
        <dbReference type="Proteomes" id="UP000316426"/>
    </source>
</evidence>
<keyword evidence="1" id="KW-0175">Coiled coil</keyword>
<sequence length="491" mass="55596">MNVTRLADLRVFFDSSPAVRLLRAGNAPYVVAFLDEHFKQAGRVGSPFSEAHAALADFQRELHEQDSQLLPGVARDYLTDWCSPETHWLERRMEAGSGEWVLQLSPHAEQVLLFLQRSRDRELGFVATESRLRMILDALCDLAADASQSPEERLAHLQEQRQRLEEKISQVEENGDLPTLGPRQVRERLASAVGLIRELLSDFRSVEESFREITRGVQQREAGRRLSRGGILEFVLDSEDELREQDQGKSFYEFYRLLVLSPAEQDRLRNAVEKLAALEDLASMPDALETVRRLEDQLIAEAEQVMATNRRLSSTLRRVLDTRAREERRRVAELLTELRGLGVRLASEPPTQAEGLLSSASVAAIDSPFRRPFWSAPQCFDRITLTPAEIDEASRRDAIEQLAALERIDWRGMREHLRRVVSDLGYATLADVVERRPVEAGVVELLGYLRLAKEEGHTIDTSQTQEIAVRGRGVESEKVVVSVPLVTFQSS</sequence>
<organism evidence="2 3">
    <name type="scientific">Botrimarina mediterranea</name>
    <dbReference type="NCBI Taxonomy" id="2528022"/>
    <lineage>
        <taxon>Bacteria</taxon>
        <taxon>Pseudomonadati</taxon>
        <taxon>Planctomycetota</taxon>
        <taxon>Planctomycetia</taxon>
        <taxon>Pirellulales</taxon>
        <taxon>Lacipirellulaceae</taxon>
        <taxon>Botrimarina</taxon>
    </lineage>
</organism>
<proteinExistence type="predicted"/>
<dbReference type="Pfam" id="PF11855">
    <property type="entry name" value="DUF3375"/>
    <property type="match status" value="1"/>
</dbReference>
<evidence type="ECO:0000256" key="1">
    <source>
        <dbReference type="SAM" id="Coils"/>
    </source>
</evidence>
<dbReference type="KEGG" id="bmei:Spa11_19090"/>
<gene>
    <name evidence="2" type="ORF">Spa11_19090</name>
</gene>
<dbReference type="InterPro" id="IPR021804">
    <property type="entry name" value="DUF3375"/>
</dbReference>
<evidence type="ECO:0000313" key="2">
    <source>
        <dbReference type="EMBL" id="QDV73710.1"/>
    </source>
</evidence>
<reference evidence="2 3" key="1">
    <citation type="submission" date="2019-02" db="EMBL/GenBank/DDBJ databases">
        <title>Deep-cultivation of Planctomycetes and their phenomic and genomic characterization uncovers novel biology.</title>
        <authorList>
            <person name="Wiegand S."/>
            <person name="Jogler M."/>
            <person name="Boedeker C."/>
            <person name="Pinto D."/>
            <person name="Vollmers J."/>
            <person name="Rivas-Marin E."/>
            <person name="Kohn T."/>
            <person name="Peeters S.H."/>
            <person name="Heuer A."/>
            <person name="Rast P."/>
            <person name="Oberbeckmann S."/>
            <person name="Bunk B."/>
            <person name="Jeske O."/>
            <person name="Meyerdierks A."/>
            <person name="Storesund J.E."/>
            <person name="Kallscheuer N."/>
            <person name="Luecker S."/>
            <person name="Lage O.M."/>
            <person name="Pohl T."/>
            <person name="Merkel B.J."/>
            <person name="Hornburger P."/>
            <person name="Mueller R.-W."/>
            <person name="Bruemmer F."/>
            <person name="Labrenz M."/>
            <person name="Spormann A.M."/>
            <person name="Op den Camp H."/>
            <person name="Overmann J."/>
            <person name="Amann R."/>
            <person name="Jetten M.S.M."/>
            <person name="Mascher T."/>
            <person name="Medema M.H."/>
            <person name="Devos D.P."/>
            <person name="Kaster A.-K."/>
            <person name="Ovreas L."/>
            <person name="Rohde M."/>
            <person name="Galperin M.Y."/>
            <person name="Jogler C."/>
        </authorList>
    </citation>
    <scope>NUCLEOTIDE SEQUENCE [LARGE SCALE GENOMIC DNA]</scope>
    <source>
        <strain evidence="2 3">Spa11</strain>
    </source>
</reference>
<dbReference type="RefSeq" id="WP_197529860.1">
    <property type="nucleotide sequence ID" value="NZ_CP036349.1"/>
</dbReference>
<dbReference type="AlphaFoldDB" id="A0A518K7E0"/>
<dbReference type="EMBL" id="CP036349">
    <property type="protein sequence ID" value="QDV73710.1"/>
    <property type="molecule type" value="Genomic_DNA"/>
</dbReference>
<dbReference type="Proteomes" id="UP000316426">
    <property type="component" value="Chromosome"/>
</dbReference>
<evidence type="ECO:0008006" key="4">
    <source>
        <dbReference type="Google" id="ProtNLM"/>
    </source>
</evidence>
<feature type="coiled-coil region" evidence="1">
    <location>
        <begin position="147"/>
        <end position="174"/>
    </location>
</feature>
<protein>
    <recommendedName>
        <fullName evidence="4">DUF3375 domain-containing protein</fullName>
    </recommendedName>
</protein>
<name>A0A518K7E0_9BACT</name>
<keyword evidence="3" id="KW-1185">Reference proteome</keyword>
<accession>A0A518K7E0</accession>